<proteinExistence type="predicted"/>
<sequence length="86" mass="9776">MNKSTLHIIWKLVVVSLLVGLALDFFDISPTDLIHDIPETLGKIYDALVRLFKWGGKYVLLGAIIVVPAWLLMNLSVIKNKFKRKN</sequence>
<keyword evidence="1" id="KW-0812">Transmembrane</keyword>
<protein>
    <recommendedName>
        <fullName evidence="2">DUF6460 domain-containing protein</fullName>
    </recommendedName>
</protein>
<name>A0A3B0SJI9_9ZZZZ</name>
<dbReference type="Pfam" id="PF20061">
    <property type="entry name" value="DUF6460"/>
    <property type="match status" value="1"/>
</dbReference>
<dbReference type="AlphaFoldDB" id="A0A3B0SJI9"/>
<feature type="transmembrane region" description="Helical" evidence="1">
    <location>
        <begin position="58"/>
        <end position="78"/>
    </location>
</feature>
<keyword evidence="1" id="KW-1133">Transmembrane helix</keyword>
<feature type="domain" description="DUF6460" evidence="2">
    <location>
        <begin position="45"/>
        <end position="73"/>
    </location>
</feature>
<gene>
    <name evidence="3" type="ORF">MNBD_ALPHA01-371</name>
</gene>
<evidence type="ECO:0000256" key="1">
    <source>
        <dbReference type="SAM" id="Phobius"/>
    </source>
</evidence>
<organism evidence="3">
    <name type="scientific">hydrothermal vent metagenome</name>
    <dbReference type="NCBI Taxonomy" id="652676"/>
    <lineage>
        <taxon>unclassified sequences</taxon>
        <taxon>metagenomes</taxon>
        <taxon>ecological metagenomes</taxon>
    </lineage>
</organism>
<dbReference type="InterPro" id="IPR045594">
    <property type="entry name" value="DUF6460"/>
</dbReference>
<evidence type="ECO:0000259" key="2">
    <source>
        <dbReference type="Pfam" id="PF20061"/>
    </source>
</evidence>
<keyword evidence="1" id="KW-0472">Membrane</keyword>
<dbReference type="EMBL" id="UOEJ01000238">
    <property type="protein sequence ID" value="VAW06401.1"/>
    <property type="molecule type" value="Genomic_DNA"/>
</dbReference>
<evidence type="ECO:0000313" key="3">
    <source>
        <dbReference type="EMBL" id="VAW06401.1"/>
    </source>
</evidence>
<reference evidence="3" key="1">
    <citation type="submission" date="2018-06" db="EMBL/GenBank/DDBJ databases">
        <authorList>
            <person name="Zhirakovskaya E."/>
        </authorList>
    </citation>
    <scope>NUCLEOTIDE SEQUENCE</scope>
</reference>
<feature type="transmembrane region" description="Helical" evidence="1">
    <location>
        <begin position="7"/>
        <end position="26"/>
    </location>
</feature>
<accession>A0A3B0SJI9</accession>